<comment type="similarity">
    <text evidence="2">Belongs to the plant ACBP60 protein family.</text>
</comment>
<evidence type="ECO:0000259" key="9">
    <source>
        <dbReference type="Pfam" id="PF07887"/>
    </source>
</evidence>
<dbReference type="GO" id="GO:0043565">
    <property type="term" value="F:sequence-specific DNA binding"/>
    <property type="evidence" value="ECO:0007669"/>
    <property type="project" value="TreeGrafter"/>
</dbReference>
<reference evidence="13" key="2">
    <citation type="submission" date="2025-08" db="UniProtKB">
        <authorList>
            <consortium name="RefSeq"/>
        </authorList>
    </citation>
    <scope>IDENTIFICATION</scope>
    <source>
        <tissue evidence="13">Leaf</tissue>
    </source>
</reference>
<dbReference type="InterPro" id="IPR046830">
    <property type="entry name" value="Calmod_bind_M"/>
</dbReference>
<dbReference type="RefSeq" id="XP_031387740.1">
    <property type="nucleotide sequence ID" value="XM_031531880.1"/>
</dbReference>
<reference evidence="12" key="1">
    <citation type="journal article" date="2020" name="Plant Biotechnol. J.">
        <title>The pomegranate (Punica granatum L.) draft genome dissects genetic divergence between soft- and hard-seeded cultivars.</title>
        <authorList>
            <person name="Luo X."/>
            <person name="Li H."/>
            <person name="Wu Z."/>
            <person name="Yao W."/>
            <person name="Zhao P."/>
            <person name="Cao D."/>
            <person name="Yu H."/>
            <person name="Li K."/>
            <person name="Poudel K."/>
            <person name="Zhao D."/>
            <person name="Zhang F."/>
            <person name="Xia X."/>
            <person name="Chen L."/>
            <person name="Wang Q."/>
            <person name="Jing D."/>
            <person name="Cao S."/>
        </authorList>
    </citation>
    <scope>NUCLEOTIDE SEQUENCE [LARGE SCALE GENOMIC DNA]</scope>
    <source>
        <strain evidence="12">cv. Tunisia</strain>
    </source>
</reference>
<evidence type="ECO:0000256" key="5">
    <source>
        <dbReference type="ARBA" id="ARBA00023159"/>
    </source>
</evidence>
<evidence type="ECO:0000259" key="10">
    <source>
        <dbReference type="Pfam" id="PF20451"/>
    </source>
</evidence>
<accession>A0A6P8CV00</accession>
<evidence type="ECO:0000256" key="2">
    <source>
        <dbReference type="ARBA" id="ARBA00007214"/>
    </source>
</evidence>
<gene>
    <name evidence="13" type="primary">LOC116200907</name>
</gene>
<dbReference type="AlphaFoldDB" id="A0A6P8CV00"/>
<keyword evidence="3" id="KW-0805">Transcription regulation</keyword>
<sequence length="587" mass="66340">MESSWYKKRGLEPDPDEDGPRAAHLTESKRPKLPALASVVVEALRVDSLQRLCSSLEPLFRRIVSEEVERALTRLGHTNKLSTRTSPPRIKCREGSNLRLEFRTRMPPQLFTGGKVVGEQGAAIHVVLVDLDTGLLVQNGPESAARLDVTVLEGDFNEEPHDDRAKEEFESHEVKARDGKRPLLTGDLQVTLKGGIGTLGEVSFTDNSSWIRSRKFRLGVKVAPGYHEGVRIREAKTEAFAVKDHRGELYKKHYPPALHDEVWRLDRIAKDGALHKKLVLAQIITVEDFLRLLMRDPQKLRSILGSGMSNRMWENTVEHAKTCVLGGKLFIYYTDLNHSTGVVFNDIYELRGLLSNGQFLSLESLDHTQKLSVDLLVKRAYEDWDRVVEYDGKVLSSLAHIKKKSTKSLAPSIPENSSENRHHRQFITLEKNPDSQPDAIPPSVQHSIGRQFIRPDPTSALMPRHSQIGPLDSSGYFRDCSQAQNVQCPEDFFTEEVRVRSNEMLQSDDMQRLLQSFTMGYYSEENGFSYTVPYASSMHQAIATENGRGSGKAVVGWLKLKAALRWGIFVRKKAAERRAQLVELHDY</sequence>
<evidence type="ECO:0000256" key="3">
    <source>
        <dbReference type="ARBA" id="ARBA00023015"/>
    </source>
</evidence>
<dbReference type="Pfam" id="PF20451">
    <property type="entry name" value="Calmod_bind_M"/>
    <property type="match status" value="1"/>
</dbReference>
<evidence type="ECO:0000256" key="7">
    <source>
        <dbReference type="ARBA" id="ARBA00023242"/>
    </source>
</evidence>
<dbReference type="Pfam" id="PF07887">
    <property type="entry name" value="Calmodulin_bind"/>
    <property type="match status" value="1"/>
</dbReference>
<organism evidence="12 13">
    <name type="scientific">Punica granatum</name>
    <name type="common">Pomegranate</name>
    <dbReference type="NCBI Taxonomy" id="22663"/>
    <lineage>
        <taxon>Eukaryota</taxon>
        <taxon>Viridiplantae</taxon>
        <taxon>Streptophyta</taxon>
        <taxon>Embryophyta</taxon>
        <taxon>Tracheophyta</taxon>
        <taxon>Spermatophyta</taxon>
        <taxon>Magnoliopsida</taxon>
        <taxon>eudicotyledons</taxon>
        <taxon>Gunneridae</taxon>
        <taxon>Pentapetalae</taxon>
        <taxon>rosids</taxon>
        <taxon>malvids</taxon>
        <taxon>Myrtales</taxon>
        <taxon>Lythraceae</taxon>
        <taxon>Punica</taxon>
    </lineage>
</organism>
<dbReference type="OrthoDB" id="512636at2759"/>
<dbReference type="InterPro" id="IPR046831">
    <property type="entry name" value="Calmodulin_bind_N"/>
</dbReference>
<evidence type="ECO:0000256" key="4">
    <source>
        <dbReference type="ARBA" id="ARBA00023125"/>
    </source>
</evidence>
<feature type="domain" description="Calmodulin binding protein-like N-terminal" evidence="9">
    <location>
        <begin position="98"/>
        <end position="245"/>
    </location>
</feature>
<feature type="domain" description="Calmodulin binding protein C-terminal" evidence="11">
    <location>
        <begin position="328"/>
        <end position="390"/>
    </location>
</feature>
<dbReference type="InterPro" id="IPR012416">
    <property type="entry name" value="CBP60"/>
</dbReference>
<dbReference type="GO" id="GO:0003700">
    <property type="term" value="F:DNA-binding transcription factor activity"/>
    <property type="evidence" value="ECO:0007669"/>
    <property type="project" value="TreeGrafter"/>
</dbReference>
<dbReference type="PANTHER" id="PTHR31713">
    <property type="entry name" value="OS02G0177800 PROTEIN"/>
    <property type="match status" value="1"/>
</dbReference>
<dbReference type="GO" id="GO:0080142">
    <property type="term" value="P:regulation of salicylic acid biosynthetic process"/>
    <property type="evidence" value="ECO:0007669"/>
    <property type="project" value="TreeGrafter"/>
</dbReference>
<feature type="region of interest" description="Disordered" evidence="8">
    <location>
        <begin position="1"/>
        <end position="29"/>
    </location>
</feature>
<name>A0A6P8CV00_PUNGR</name>
<comment type="subcellular location">
    <subcellularLocation>
        <location evidence="1">Nucleus</location>
    </subcellularLocation>
</comment>
<keyword evidence="7" id="KW-0539">Nucleus</keyword>
<keyword evidence="4" id="KW-0238">DNA-binding</keyword>
<dbReference type="InterPro" id="IPR046829">
    <property type="entry name" value="Calmod_bind_C"/>
</dbReference>
<keyword evidence="5" id="KW-0010">Activator</keyword>
<evidence type="ECO:0000256" key="6">
    <source>
        <dbReference type="ARBA" id="ARBA00023163"/>
    </source>
</evidence>
<evidence type="ECO:0000259" key="11">
    <source>
        <dbReference type="Pfam" id="PF20452"/>
    </source>
</evidence>
<keyword evidence="12" id="KW-1185">Reference proteome</keyword>
<dbReference type="GO" id="GO:0005516">
    <property type="term" value="F:calmodulin binding"/>
    <property type="evidence" value="ECO:0007669"/>
    <property type="project" value="InterPro"/>
</dbReference>
<evidence type="ECO:0000313" key="12">
    <source>
        <dbReference type="Proteomes" id="UP000515151"/>
    </source>
</evidence>
<dbReference type="Proteomes" id="UP000515151">
    <property type="component" value="Chromosome 3"/>
</dbReference>
<proteinExistence type="inferred from homology"/>
<keyword evidence="6" id="KW-0804">Transcription</keyword>
<dbReference type="GO" id="GO:0005634">
    <property type="term" value="C:nucleus"/>
    <property type="evidence" value="ECO:0007669"/>
    <property type="project" value="UniProtKB-SubCell"/>
</dbReference>
<feature type="compositionally biased region" description="Basic and acidic residues" evidence="8">
    <location>
        <begin position="18"/>
        <end position="29"/>
    </location>
</feature>
<evidence type="ECO:0000256" key="8">
    <source>
        <dbReference type="SAM" id="MobiDB-lite"/>
    </source>
</evidence>
<dbReference type="PANTHER" id="PTHR31713:SF51">
    <property type="entry name" value="CALMODULIN-BINDING PROTEIN 60 E"/>
    <property type="match status" value="1"/>
</dbReference>
<evidence type="ECO:0000313" key="13">
    <source>
        <dbReference type="RefSeq" id="XP_031387740.1"/>
    </source>
</evidence>
<evidence type="ECO:0000256" key="1">
    <source>
        <dbReference type="ARBA" id="ARBA00004123"/>
    </source>
</evidence>
<protein>
    <submittedName>
        <fullName evidence="13">Calmodulin-binding protein 60 E</fullName>
    </submittedName>
</protein>
<feature type="domain" description="Calmodulin binding protein central" evidence="10">
    <location>
        <begin position="257"/>
        <end position="323"/>
    </location>
</feature>
<dbReference type="Pfam" id="PF20452">
    <property type="entry name" value="Calmod_bind_C"/>
    <property type="match status" value="1"/>
</dbReference>
<dbReference type="GeneID" id="116200907"/>